<gene>
    <name evidence="1" type="ordered locus">Taci_1542</name>
</gene>
<evidence type="ECO:0000313" key="1">
    <source>
        <dbReference type="EMBL" id="ACZ19763.1"/>
    </source>
</evidence>
<reference evidence="1 2" key="1">
    <citation type="journal article" date="2009" name="Stand. Genomic Sci.">
        <title>Complete genome sequence of Thermanaerovibrio acidaminovorans type strain (Su883).</title>
        <authorList>
            <person name="Chovatia M."/>
            <person name="Sikorski J."/>
            <person name="Schroder M."/>
            <person name="Lapidus A."/>
            <person name="Nolan M."/>
            <person name="Tice H."/>
            <person name="Glavina Del Rio T."/>
            <person name="Copeland A."/>
            <person name="Cheng J.F."/>
            <person name="Lucas S."/>
            <person name="Chen F."/>
            <person name="Bruce D."/>
            <person name="Goodwin L."/>
            <person name="Pitluck S."/>
            <person name="Ivanova N."/>
            <person name="Mavromatis K."/>
            <person name="Ovchinnikova G."/>
            <person name="Pati A."/>
            <person name="Chen A."/>
            <person name="Palaniappan K."/>
            <person name="Land M."/>
            <person name="Hauser L."/>
            <person name="Chang Y.J."/>
            <person name="Jeffries C.D."/>
            <person name="Chain P."/>
            <person name="Saunders E."/>
            <person name="Detter J.C."/>
            <person name="Brettin T."/>
            <person name="Rohde M."/>
            <person name="Goker M."/>
            <person name="Spring S."/>
            <person name="Bristow J."/>
            <person name="Markowitz V."/>
            <person name="Hugenholtz P."/>
            <person name="Kyrpides N.C."/>
            <person name="Klenk H.P."/>
            <person name="Eisen J.A."/>
        </authorList>
    </citation>
    <scope>NUCLEOTIDE SEQUENCE [LARGE SCALE GENOMIC DNA]</scope>
    <source>
        <strain evidence="2">ATCC 49978 / DSM 6589 / Su883</strain>
    </source>
</reference>
<accession>D1B6X2</accession>
<dbReference type="PATRIC" id="fig|525903.6.peg.1538"/>
<dbReference type="Proteomes" id="UP000002030">
    <property type="component" value="Chromosome"/>
</dbReference>
<dbReference type="HOGENOM" id="CLU_464534_0_0_0"/>
<sequence length="587" mass="67966">MGKIIEHDLLPKQKPRKSNLKVKVDLYNYATELYNELSKIGIIQRLKDTPQLGVIRVPKNLRKSRFDYTVLQLYFHQLIKKNLQTKLELTYNNPVKAKEFGDNMQYISEKENPTVGDMLQILTIAYNLGHFYNTFTASRAVVMLAEENVDFRNKLLNSSNSHRFRVAAESLLSEQNYHRLHLLNSLLVLERCDQSKQSVILAQELIYAYLNENSISDGSKLHFIFKVFRSVRNVSYIAYDLQIANMPITIDLCNKESVLILFHELLSIYNDQLPANRLIASIGKMLDDTVYNENSNAICYYRISRKIVNTLSKDESIKHKEYYSDFWLCSKSIFNKQHRQTRDYSPDAILKLTFAAEDKKLSQGLLLELERINNSRVGYYDRNSGERTILVSIKKNCQNKALTSFRVLKSTIKYLRRVAHPSNADIRYLLASKFFLYYLFGENPVVIKATVDPEICVLCTRGKRQRTAEIKSLLAKGNGNTDERHEVEFMLDCLMQDDINDTSITIPSSILIYQKDLSGKKLSEFDGMVIHPMRKSEQIMLLEAKNTDSNPSYAKKCLLDKLDKLNFDYNKDAIKIHNYDALLKISI</sequence>
<dbReference type="KEGG" id="tai:Taci_1542"/>
<dbReference type="AlphaFoldDB" id="D1B6X2"/>
<protein>
    <submittedName>
        <fullName evidence="1">Uncharacterized protein</fullName>
    </submittedName>
</protein>
<dbReference type="EnsemblBacteria" id="ACZ19763">
    <property type="protein sequence ID" value="ACZ19763"/>
    <property type="gene ID" value="Taci_1542"/>
</dbReference>
<dbReference type="EMBL" id="CP001818">
    <property type="protein sequence ID" value="ACZ19763.1"/>
    <property type="molecule type" value="Genomic_DNA"/>
</dbReference>
<keyword evidence="2" id="KW-1185">Reference proteome</keyword>
<proteinExistence type="predicted"/>
<dbReference type="STRING" id="525903.Taci_1542"/>
<dbReference type="RefSeq" id="WP_012870272.1">
    <property type="nucleotide sequence ID" value="NC_013522.1"/>
</dbReference>
<dbReference type="eggNOG" id="ENOG502ZBEG">
    <property type="taxonomic scope" value="Bacteria"/>
</dbReference>
<organism evidence="1 2">
    <name type="scientific">Thermanaerovibrio acidaminovorans (strain ATCC 49978 / DSM 6589 / Su883)</name>
    <name type="common">Selenomonas acidaminovorans</name>
    <dbReference type="NCBI Taxonomy" id="525903"/>
    <lineage>
        <taxon>Bacteria</taxon>
        <taxon>Thermotogati</taxon>
        <taxon>Synergistota</taxon>
        <taxon>Synergistia</taxon>
        <taxon>Synergistales</taxon>
        <taxon>Synergistaceae</taxon>
        <taxon>Thermanaerovibrio</taxon>
    </lineage>
</organism>
<name>D1B6X2_THEAS</name>
<evidence type="ECO:0000313" key="2">
    <source>
        <dbReference type="Proteomes" id="UP000002030"/>
    </source>
</evidence>